<comment type="caution">
    <text evidence="1">The sequence shown here is derived from an EMBL/GenBank/DDBJ whole genome shotgun (WGS) entry which is preliminary data.</text>
</comment>
<gene>
    <name evidence="1" type="ORF">KUCAC02_027484</name>
</gene>
<dbReference type="Proteomes" id="UP001057452">
    <property type="component" value="Chromosome 19"/>
</dbReference>
<dbReference type="EMBL" id="CM043803">
    <property type="protein sequence ID" value="KAI4807693.1"/>
    <property type="molecule type" value="Genomic_DNA"/>
</dbReference>
<keyword evidence="2" id="KW-1185">Reference proteome</keyword>
<evidence type="ECO:0000313" key="2">
    <source>
        <dbReference type="Proteomes" id="UP001057452"/>
    </source>
</evidence>
<feature type="non-terminal residue" evidence="1">
    <location>
        <position position="112"/>
    </location>
</feature>
<name>A0ACB9W4R8_CHAAC</name>
<proteinExistence type="predicted"/>
<organism evidence="1 2">
    <name type="scientific">Chaenocephalus aceratus</name>
    <name type="common">Blackfin icefish</name>
    <name type="synonym">Chaenichthys aceratus</name>
    <dbReference type="NCBI Taxonomy" id="36190"/>
    <lineage>
        <taxon>Eukaryota</taxon>
        <taxon>Metazoa</taxon>
        <taxon>Chordata</taxon>
        <taxon>Craniata</taxon>
        <taxon>Vertebrata</taxon>
        <taxon>Euteleostomi</taxon>
        <taxon>Actinopterygii</taxon>
        <taxon>Neopterygii</taxon>
        <taxon>Teleostei</taxon>
        <taxon>Neoteleostei</taxon>
        <taxon>Acanthomorphata</taxon>
        <taxon>Eupercaria</taxon>
        <taxon>Perciformes</taxon>
        <taxon>Notothenioidei</taxon>
        <taxon>Channichthyidae</taxon>
        <taxon>Chaenocephalus</taxon>
    </lineage>
</organism>
<sequence>AGASHCLKMGTSSNLPRHHYLGTPRELSMLRCDEDVEMWYGIWGASVMTSGHRDATHPIHLYLLLTSPLNCHLTGWSPCMCCPSTVGLCIQYLFMSGCVGGEWVYVSCECNQ</sequence>
<accession>A0ACB9W4R8</accession>
<feature type="non-terminal residue" evidence="1">
    <location>
        <position position="1"/>
    </location>
</feature>
<evidence type="ECO:0000313" key="1">
    <source>
        <dbReference type="EMBL" id="KAI4807693.1"/>
    </source>
</evidence>
<reference evidence="1" key="1">
    <citation type="submission" date="2022-05" db="EMBL/GenBank/DDBJ databases">
        <title>Chromosome-level genome of Chaenocephalus aceratus.</title>
        <authorList>
            <person name="Park H."/>
        </authorList>
    </citation>
    <scope>NUCLEOTIDE SEQUENCE</scope>
    <source>
        <strain evidence="1">KU_202001</strain>
    </source>
</reference>
<protein>
    <submittedName>
        <fullName evidence="1">Uncharacterized protein</fullName>
    </submittedName>
</protein>